<gene>
    <name evidence="1" type="ORF">PR048_029392</name>
</gene>
<organism evidence="1 2">
    <name type="scientific">Dryococelus australis</name>
    <dbReference type="NCBI Taxonomy" id="614101"/>
    <lineage>
        <taxon>Eukaryota</taxon>
        <taxon>Metazoa</taxon>
        <taxon>Ecdysozoa</taxon>
        <taxon>Arthropoda</taxon>
        <taxon>Hexapoda</taxon>
        <taxon>Insecta</taxon>
        <taxon>Pterygota</taxon>
        <taxon>Neoptera</taxon>
        <taxon>Polyneoptera</taxon>
        <taxon>Phasmatodea</taxon>
        <taxon>Verophasmatodea</taxon>
        <taxon>Anareolatae</taxon>
        <taxon>Phasmatidae</taxon>
        <taxon>Eurycanthinae</taxon>
        <taxon>Dryococelus</taxon>
    </lineage>
</organism>
<sequence length="150" mass="17332">MLTESLMPMAKVELRGLLLAKLEDFSSDKDKKLCMLLKSIGMDNKTLLRNLCVPKKLGELMYAEAVTMIRNHMQPTLNYIAERFKFDKCAQQPDESISEFISALKGLSVHCDFRNTLLEWLRGKLVSCVKYLIISVKNYWRKKISLIIMP</sequence>
<accession>A0ABQ9GFN9</accession>
<keyword evidence="2" id="KW-1185">Reference proteome</keyword>
<name>A0ABQ9GFN9_9NEOP</name>
<dbReference type="Proteomes" id="UP001159363">
    <property type="component" value="Chromosome 12"/>
</dbReference>
<dbReference type="EMBL" id="JARBHB010000013">
    <property type="protein sequence ID" value="KAJ8870371.1"/>
    <property type="molecule type" value="Genomic_DNA"/>
</dbReference>
<evidence type="ECO:0000313" key="2">
    <source>
        <dbReference type="Proteomes" id="UP001159363"/>
    </source>
</evidence>
<reference evidence="1 2" key="1">
    <citation type="submission" date="2023-02" db="EMBL/GenBank/DDBJ databases">
        <title>LHISI_Scaffold_Assembly.</title>
        <authorList>
            <person name="Stuart O.P."/>
            <person name="Cleave R."/>
            <person name="Magrath M.J.L."/>
            <person name="Mikheyev A.S."/>
        </authorList>
    </citation>
    <scope>NUCLEOTIDE SEQUENCE [LARGE SCALE GENOMIC DNA]</scope>
    <source>
        <strain evidence="1">Daus_M_001</strain>
        <tissue evidence="1">Leg muscle</tissue>
    </source>
</reference>
<evidence type="ECO:0000313" key="1">
    <source>
        <dbReference type="EMBL" id="KAJ8870371.1"/>
    </source>
</evidence>
<comment type="caution">
    <text evidence="1">The sequence shown here is derived from an EMBL/GenBank/DDBJ whole genome shotgun (WGS) entry which is preliminary data.</text>
</comment>
<protein>
    <submittedName>
        <fullName evidence="1">Uncharacterized protein</fullName>
    </submittedName>
</protein>
<proteinExistence type="predicted"/>